<reference evidence="1" key="1">
    <citation type="submission" date="2021-05" db="EMBL/GenBank/DDBJ databases">
        <authorList>
            <person name="Pietrasiak N."/>
            <person name="Ward R."/>
            <person name="Stajich J.E."/>
            <person name="Kurbessoian T."/>
        </authorList>
    </citation>
    <scope>NUCLEOTIDE SEQUENCE</scope>
    <source>
        <strain evidence="1">CPER-KK1</strain>
    </source>
</reference>
<name>A0A951PK16_9CYAN</name>
<evidence type="ECO:0000313" key="2">
    <source>
        <dbReference type="Proteomes" id="UP000753908"/>
    </source>
</evidence>
<dbReference type="AlphaFoldDB" id="A0A951PK16"/>
<dbReference type="EMBL" id="JAHHIF010000013">
    <property type="protein sequence ID" value="MBW4545148.1"/>
    <property type="molecule type" value="Genomic_DNA"/>
</dbReference>
<sequence length="135" mass="14819">MKIKIEEPEGISFKEYGEDLVDLADITKNATGDPKALAATKSAVAGHQLALQFWRCDRVDGYEALYQCRDKVLKRVFVKYPDIAAQANAAVAGEKVSYISAGLEKDSVLQAIWQKAIADTDVAVRIVNPPPLQKK</sequence>
<dbReference type="Proteomes" id="UP000753908">
    <property type="component" value="Unassembled WGS sequence"/>
</dbReference>
<evidence type="ECO:0000313" key="1">
    <source>
        <dbReference type="EMBL" id="MBW4545148.1"/>
    </source>
</evidence>
<comment type="caution">
    <text evidence="1">The sequence shown here is derived from an EMBL/GenBank/DDBJ whole genome shotgun (WGS) entry which is preliminary data.</text>
</comment>
<protein>
    <submittedName>
        <fullName evidence="1">Uncharacterized protein</fullName>
    </submittedName>
</protein>
<gene>
    <name evidence="1" type="ORF">KME25_11985</name>
</gene>
<reference evidence="1" key="2">
    <citation type="journal article" date="2022" name="Microbiol. Resour. Announc.">
        <title>Metagenome Sequencing to Explore Phylogenomics of Terrestrial Cyanobacteria.</title>
        <authorList>
            <person name="Ward R.D."/>
            <person name="Stajich J.E."/>
            <person name="Johansen J.R."/>
            <person name="Huntemann M."/>
            <person name="Clum A."/>
            <person name="Foster B."/>
            <person name="Foster B."/>
            <person name="Roux S."/>
            <person name="Palaniappan K."/>
            <person name="Varghese N."/>
            <person name="Mukherjee S."/>
            <person name="Reddy T.B.K."/>
            <person name="Daum C."/>
            <person name="Copeland A."/>
            <person name="Chen I.A."/>
            <person name="Ivanova N.N."/>
            <person name="Kyrpides N.C."/>
            <person name="Shapiro N."/>
            <person name="Eloe-Fadrosh E.A."/>
            <person name="Pietrasiak N."/>
        </authorList>
    </citation>
    <scope>NUCLEOTIDE SEQUENCE</scope>
    <source>
        <strain evidence="1">CPER-KK1</strain>
    </source>
</reference>
<organism evidence="1 2">
    <name type="scientific">Symplocastrum torsivum CPER-KK1</name>
    <dbReference type="NCBI Taxonomy" id="450513"/>
    <lineage>
        <taxon>Bacteria</taxon>
        <taxon>Bacillati</taxon>
        <taxon>Cyanobacteriota</taxon>
        <taxon>Cyanophyceae</taxon>
        <taxon>Oscillatoriophycideae</taxon>
        <taxon>Oscillatoriales</taxon>
        <taxon>Microcoleaceae</taxon>
        <taxon>Symplocastrum</taxon>
    </lineage>
</organism>
<accession>A0A951PK16</accession>
<proteinExistence type="predicted"/>